<dbReference type="PANTHER" id="PTHR46211:SF1">
    <property type="entry name" value="GLYCEROPHOSPHODIESTER PHOSPHODIESTERASE, CYTOPLASMIC"/>
    <property type="match status" value="1"/>
</dbReference>
<evidence type="ECO:0000313" key="2">
    <source>
        <dbReference type="EMBL" id="PIP86856.1"/>
    </source>
</evidence>
<dbReference type="Gene3D" id="3.20.20.190">
    <property type="entry name" value="Phosphatidylinositol (PI) phosphodiesterase"/>
    <property type="match status" value="1"/>
</dbReference>
<evidence type="ECO:0000313" key="3">
    <source>
        <dbReference type="Proteomes" id="UP000231143"/>
    </source>
</evidence>
<dbReference type="GO" id="GO:0006629">
    <property type="term" value="P:lipid metabolic process"/>
    <property type="evidence" value="ECO:0007669"/>
    <property type="project" value="InterPro"/>
</dbReference>
<dbReference type="SUPFAM" id="SSF51695">
    <property type="entry name" value="PLC-like phosphodiesterases"/>
    <property type="match status" value="1"/>
</dbReference>
<sequence length="284" mass="33038">MYIITHRGLDPSMQDFFVESSLEALENHIERGFGLEFDLQATKDNKFVVFHDNNLKRISQGENLKKILDYTEKELCLLKIKNCHIASFTQILDMIEKNTNNNTVHFVHIKYFLQSQKYLDILLEYIKNRNINNIIFFDIKIDTGKYLKGKNKKINLAPSVSHKYDIKRYGKFVGNTLLTTEVVLKNKALFNWVWLDEWDLLDKNNGTKKLYTEKTFTTFRDFGFNIALVTPELHASSPSLLGKEAHQDVKTAKKLQDRLQEIITLAPDAVCTDYPDLIKNLITI</sequence>
<name>A0A2H0DXF6_9BACT</name>
<dbReference type="PROSITE" id="PS51704">
    <property type="entry name" value="GP_PDE"/>
    <property type="match status" value="1"/>
</dbReference>
<reference evidence="2 3" key="1">
    <citation type="submission" date="2017-09" db="EMBL/GenBank/DDBJ databases">
        <title>Depth-based differentiation of microbial function through sediment-hosted aquifers and enrichment of novel symbionts in the deep terrestrial subsurface.</title>
        <authorList>
            <person name="Probst A.J."/>
            <person name="Ladd B."/>
            <person name="Jarett J.K."/>
            <person name="Geller-Mcgrath D.E."/>
            <person name="Sieber C.M."/>
            <person name="Emerson J.B."/>
            <person name="Anantharaman K."/>
            <person name="Thomas B.C."/>
            <person name="Malmstrom R."/>
            <person name="Stieglmeier M."/>
            <person name="Klingl A."/>
            <person name="Woyke T."/>
            <person name="Ryan C.M."/>
            <person name="Banfield J.F."/>
        </authorList>
    </citation>
    <scope>NUCLEOTIDE SEQUENCE [LARGE SCALE GENOMIC DNA]</scope>
    <source>
        <strain evidence="2">CG22_combo_CG10-13_8_21_14_all_36_13</strain>
    </source>
</reference>
<dbReference type="InterPro" id="IPR017946">
    <property type="entry name" value="PLC-like_Pdiesterase_TIM-brl"/>
</dbReference>
<gene>
    <name evidence="2" type="ORF">COW81_03265</name>
</gene>
<dbReference type="Pfam" id="PF03009">
    <property type="entry name" value="GDPD"/>
    <property type="match status" value="1"/>
</dbReference>
<accession>A0A2H0DXF6</accession>
<comment type="caution">
    <text evidence="2">The sequence shown here is derived from an EMBL/GenBank/DDBJ whole genome shotgun (WGS) entry which is preliminary data.</text>
</comment>
<feature type="domain" description="GP-PDE" evidence="1">
    <location>
        <begin position="1"/>
        <end position="282"/>
    </location>
</feature>
<dbReference type="PANTHER" id="PTHR46211">
    <property type="entry name" value="GLYCEROPHOSPHORYL DIESTER PHOSPHODIESTERASE"/>
    <property type="match status" value="1"/>
</dbReference>
<organism evidence="2 3">
    <name type="scientific">Candidatus Campbellbacteria bacterium CG22_combo_CG10-13_8_21_14_all_36_13</name>
    <dbReference type="NCBI Taxonomy" id="1974529"/>
    <lineage>
        <taxon>Bacteria</taxon>
        <taxon>Candidatus Campbelliibacteriota</taxon>
    </lineage>
</organism>
<protein>
    <recommendedName>
        <fullName evidence="1">GP-PDE domain-containing protein</fullName>
    </recommendedName>
</protein>
<dbReference type="Proteomes" id="UP000231143">
    <property type="component" value="Unassembled WGS sequence"/>
</dbReference>
<proteinExistence type="predicted"/>
<dbReference type="InterPro" id="IPR030395">
    <property type="entry name" value="GP_PDE_dom"/>
</dbReference>
<evidence type="ECO:0000259" key="1">
    <source>
        <dbReference type="PROSITE" id="PS51704"/>
    </source>
</evidence>
<dbReference type="AlphaFoldDB" id="A0A2H0DXF6"/>
<dbReference type="EMBL" id="PCTT01000044">
    <property type="protein sequence ID" value="PIP86856.1"/>
    <property type="molecule type" value="Genomic_DNA"/>
</dbReference>
<dbReference type="GO" id="GO:0008081">
    <property type="term" value="F:phosphoric diester hydrolase activity"/>
    <property type="evidence" value="ECO:0007669"/>
    <property type="project" value="InterPro"/>
</dbReference>